<reference evidence="1 2" key="1">
    <citation type="submission" date="2017-11" db="EMBL/GenBank/DDBJ databases">
        <title>De novo assembly and phasing of dikaryotic genomes from two isolates of Puccinia coronata f. sp. avenae, the causal agent of oat crown rust.</title>
        <authorList>
            <person name="Miller M.E."/>
            <person name="Zhang Y."/>
            <person name="Omidvar V."/>
            <person name="Sperschneider J."/>
            <person name="Schwessinger B."/>
            <person name="Raley C."/>
            <person name="Palmer J.M."/>
            <person name="Garnica D."/>
            <person name="Upadhyaya N."/>
            <person name="Rathjen J."/>
            <person name="Taylor J.M."/>
            <person name="Park R.F."/>
            <person name="Dodds P.N."/>
            <person name="Hirsch C.D."/>
            <person name="Kianian S.F."/>
            <person name="Figueroa M."/>
        </authorList>
    </citation>
    <scope>NUCLEOTIDE SEQUENCE [LARGE SCALE GENOMIC DNA]</scope>
    <source>
        <strain evidence="1">12SD80</strain>
    </source>
</reference>
<accession>A0A2N5U6T0</accession>
<dbReference type="Proteomes" id="UP000235392">
    <property type="component" value="Unassembled WGS sequence"/>
</dbReference>
<dbReference type="InterPro" id="IPR052402">
    <property type="entry name" value="ADCK_kinase"/>
</dbReference>
<dbReference type="GO" id="GO:0005739">
    <property type="term" value="C:mitochondrion"/>
    <property type="evidence" value="ECO:0007669"/>
    <property type="project" value="TreeGrafter"/>
</dbReference>
<organism evidence="1 2">
    <name type="scientific">Puccinia coronata f. sp. avenae</name>
    <dbReference type="NCBI Taxonomy" id="200324"/>
    <lineage>
        <taxon>Eukaryota</taxon>
        <taxon>Fungi</taxon>
        <taxon>Dikarya</taxon>
        <taxon>Basidiomycota</taxon>
        <taxon>Pucciniomycotina</taxon>
        <taxon>Pucciniomycetes</taxon>
        <taxon>Pucciniales</taxon>
        <taxon>Pucciniaceae</taxon>
        <taxon>Puccinia</taxon>
    </lineage>
</organism>
<proteinExistence type="predicted"/>
<sequence length="368" mass="40282">MLMMAIQLDMNLAVAISNNLTKHTSPIGEGTKILTALQYGTVRRIWIGIVSEVGSQLIIQPVAAASADDHFTVGIAWPSRELDEGIKPGIPPNQYYTGGWEMRLKKTPQNSLSIALEHHQEEHQQASGYRQPFHLSPGPISSCPPLSGGTSTARKAGLDGRIQVYIGCNHPIQTWEPGHQMRPSKPALLAVNLLVSSTQKAAPAFIKLGQWAASRTHLFPGALSFDKKFNKLFVSFNPEPLGIGAFAQKPSSPICYQLPTWNGGYKVGKLIVEQCQTLELLDEVETFVVKTQHLVLAVKSQTFSLSKIRVAGGLVSVLTAVREHHVKMEADFINTILSILILNFIGRQLNPDLDLFQLASPETSAARR</sequence>
<protein>
    <submittedName>
        <fullName evidence="1">Uncharacterized protein</fullName>
    </submittedName>
</protein>
<gene>
    <name evidence="1" type="ORF">PCASD_17335</name>
</gene>
<evidence type="ECO:0000313" key="2">
    <source>
        <dbReference type="Proteomes" id="UP000235392"/>
    </source>
</evidence>
<comment type="caution">
    <text evidence="1">The sequence shown here is derived from an EMBL/GenBank/DDBJ whole genome shotgun (WGS) entry which is preliminary data.</text>
</comment>
<dbReference type="PANTHER" id="PTHR45890">
    <property type="entry name" value="AARF DOMAIN CONTAINING KINASE 2 (PREDICTED)"/>
    <property type="match status" value="1"/>
</dbReference>
<dbReference type="EMBL" id="PGCI01000220">
    <property type="protein sequence ID" value="PLW33435.1"/>
    <property type="molecule type" value="Genomic_DNA"/>
</dbReference>
<evidence type="ECO:0000313" key="1">
    <source>
        <dbReference type="EMBL" id="PLW33435.1"/>
    </source>
</evidence>
<dbReference type="PANTHER" id="PTHR45890:SF1">
    <property type="entry name" value="AARF DOMAIN CONTAINING KINASE 2"/>
    <property type="match status" value="1"/>
</dbReference>
<name>A0A2N5U6T0_9BASI</name>
<dbReference type="AlphaFoldDB" id="A0A2N5U6T0"/>